<protein>
    <submittedName>
        <fullName evidence="1">Uncharacterized protein</fullName>
    </submittedName>
</protein>
<accession>A0ABN0W4F2</accession>
<evidence type="ECO:0000313" key="2">
    <source>
        <dbReference type="Proteomes" id="UP001500782"/>
    </source>
</evidence>
<dbReference type="RefSeq" id="WP_343797656.1">
    <property type="nucleotide sequence ID" value="NZ_BAAADJ010000014.1"/>
</dbReference>
<sequence>MVPSSFEKLKKYVETPIEVSIEGLDGEEKGPSVQKKLSKVAMCPDETHVRIYFDPFYFIAIPVSSNVHWSGNEFRAFDSERGLFYCIKRGA</sequence>
<keyword evidence="2" id="KW-1185">Reference proteome</keyword>
<gene>
    <name evidence="1" type="ORF">GCM10008967_14160</name>
</gene>
<comment type="caution">
    <text evidence="1">The sequence shown here is derived from an EMBL/GenBank/DDBJ whole genome shotgun (WGS) entry which is preliminary data.</text>
</comment>
<dbReference type="Proteomes" id="UP001500782">
    <property type="component" value="Unassembled WGS sequence"/>
</dbReference>
<organism evidence="1 2">
    <name type="scientific">Bacillus carboniphilus</name>
    <dbReference type="NCBI Taxonomy" id="86663"/>
    <lineage>
        <taxon>Bacteria</taxon>
        <taxon>Bacillati</taxon>
        <taxon>Bacillota</taxon>
        <taxon>Bacilli</taxon>
        <taxon>Bacillales</taxon>
        <taxon>Bacillaceae</taxon>
        <taxon>Bacillus</taxon>
    </lineage>
</organism>
<proteinExistence type="predicted"/>
<reference evidence="1 2" key="1">
    <citation type="journal article" date="2019" name="Int. J. Syst. Evol. Microbiol.">
        <title>The Global Catalogue of Microorganisms (GCM) 10K type strain sequencing project: providing services to taxonomists for standard genome sequencing and annotation.</title>
        <authorList>
            <consortium name="The Broad Institute Genomics Platform"/>
            <consortium name="The Broad Institute Genome Sequencing Center for Infectious Disease"/>
            <person name="Wu L."/>
            <person name="Ma J."/>
        </authorList>
    </citation>
    <scope>NUCLEOTIDE SEQUENCE [LARGE SCALE GENOMIC DNA]</scope>
    <source>
        <strain evidence="1 2">JCM 9731</strain>
    </source>
</reference>
<dbReference type="EMBL" id="BAAADJ010000014">
    <property type="protein sequence ID" value="GAA0324737.1"/>
    <property type="molecule type" value="Genomic_DNA"/>
</dbReference>
<evidence type="ECO:0000313" key="1">
    <source>
        <dbReference type="EMBL" id="GAA0324737.1"/>
    </source>
</evidence>
<name>A0ABN0W4F2_9BACI</name>